<dbReference type="EMBL" id="JACHJH010000003">
    <property type="protein sequence ID" value="MBB4893690.1"/>
    <property type="molecule type" value="Genomic_DNA"/>
</dbReference>
<sequence length="385" mass="41699">MLAWLEPVGIAVLWAVVLVRAPQGIPRREQRPLWLALVMIALAMSLHLEPVTEALGRVPGGEHRVDLATHLLSIVDAAAVLWFVCGAAGRHRHTRLVFGSALAVMAVLVALDAAAPVHARNRIDPSPAAAGVPDAYWWLFFAFHLLADTTCGFVCWAYGRPGTPRPLRYGLRLFGTGILLASLLWVCKLVYLATRSDALAPLFPLITGCEALCMAAGAVLPEVTRVRECLCHLRTHRQLEPLWRDVTAAAPDVVLGPGSLRRAVALPVHLRMYRRVIEIRDALIVLRGYVTPAARDLAERLVADRGVRGASAEATVAACCIAAALQAKRDGRLPEPREAGFTGPEARGLAQEVEQLLLIASAYRSPAVQAYRDGLGDLAPQAQRR</sequence>
<keyword evidence="4" id="KW-1185">Reference proteome</keyword>
<accession>A0A7W7PMD8</accession>
<keyword evidence="1" id="KW-0472">Membrane</keyword>
<feature type="transmembrane region" description="Helical" evidence="1">
    <location>
        <begin position="68"/>
        <end position="89"/>
    </location>
</feature>
<dbReference type="Proteomes" id="UP000556084">
    <property type="component" value="Unassembled WGS sequence"/>
</dbReference>
<proteinExistence type="predicted"/>
<dbReference type="InterPro" id="IPR050039">
    <property type="entry name" value="MAB_1171c-like"/>
</dbReference>
<protein>
    <recommendedName>
        <fullName evidence="2">DUF6545 domain-containing protein</fullName>
    </recommendedName>
</protein>
<gene>
    <name evidence="3" type="ORF">FHS39_002721</name>
</gene>
<feature type="transmembrane region" description="Helical" evidence="1">
    <location>
        <begin position="96"/>
        <end position="115"/>
    </location>
</feature>
<dbReference type="RefSeq" id="WP_184349546.1">
    <property type="nucleotide sequence ID" value="NZ_JACHJH010000003.1"/>
</dbReference>
<dbReference type="AlphaFoldDB" id="A0A7W7PMD8"/>
<feature type="transmembrane region" description="Helical" evidence="1">
    <location>
        <begin position="135"/>
        <end position="159"/>
    </location>
</feature>
<reference evidence="3 4" key="1">
    <citation type="submission" date="2020-08" db="EMBL/GenBank/DDBJ databases">
        <title>Genomic Encyclopedia of Type Strains, Phase III (KMG-III): the genomes of soil and plant-associated and newly described type strains.</title>
        <authorList>
            <person name="Whitman W."/>
        </authorList>
    </citation>
    <scope>NUCLEOTIDE SEQUENCE [LARGE SCALE GENOMIC DNA]</scope>
    <source>
        <strain evidence="3 4">CECT 3266</strain>
    </source>
</reference>
<dbReference type="InterPro" id="IPR046675">
    <property type="entry name" value="DUF6545"/>
</dbReference>
<keyword evidence="1" id="KW-1133">Transmembrane helix</keyword>
<feature type="transmembrane region" description="Helical" evidence="1">
    <location>
        <begin position="32"/>
        <end position="48"/>
    </location>
</feature>
<feature type="transmembrane region" description="Helical" evidence="1">
    <location>
        <begin position="171"/>
        <end position="192"/>
    </location>
</feature>
<evidence type="ECO:0000313" key="3">
    <source>
        <dbReference type="EMBL" id="MBB4893690.1"/>
    </source>
</evidence>
<evidence type="ECO:0000259" key="2">
    <source>
        <dbReference type="Pfam" id="PF20182"/>
    </source>
</evidence>
<evidence type="ECO:0000256" key="1">
    <source>
        <dbReference type="SAM" id="Phobius"/>
    </source>
</evidence>
<keyword evidence="1" id="KW-0812">Transmembrane</keyword>
<evidence type="ECO:0000313" key="4">
    <source>
        <dbReference type="Proteomes" id="UP000556084"/>
    </source>
</evidence>
<dbReference type="Pfam" id="PF20182">
    <property type="entry name" value="DUF6545"/>
    <property type="match status" value="1"/>
</dbReference>
<comment type="caution">
    <text evidence="3">The sequence shown here is derived from an EMBL/GenBank/DDBJ whole genome shotgun (WGS) entry which is preliminary data.</text>
</comment>
<name>A0A7W7PMD8_9ACTN</name>
<dbReference type="NCBIfam" id="NF042915">
    <property type="entry name" value="MAB_1171c_fam"/>
    <property type="match status" value="1"/>
</dbReference>
<organism evidence="3 4">
    <name type="scientific">Streptomyces olivoverticillatus</name>
    <dbReference type="NCBI Taxonomy" id="66427"/>
    <lineage>
        <taxon>Bacteria</taxon>
        <taxon>Bacillati</taxon>
        <taxon>Actinomycetota</taxon>
        <taxon>Actinomycetes</taxon>
        <taxon>Kitasatosporales</taxon>
        <taxon>Streptomycetaceae</taxon>
        <taxon>Streptomyces</taxon>
    </lineage>
</organism>
<feature type="domain" description="DUF6545" evidence="2">
    <location>
        <begin position="232"/>
        <end position="365"/>
    </location>
</feature>